<dbReference type="InterPro" id="IPR050638">
    <property type="entry name" value="AA-Vitamin_Transporters"/>
</dbReference>
<proteinExistence type="predicted"/>
<dbReference type="InterPro" id="IPR000620">
    <property type="entry name" value="EamA_dom"/>
</dbReference>
<feature type="transmembrane region" description="Helical" evidence="5">
    <location>
        <begin position="7"/>
        <end position="27"/>
    </location>
</feature>
<organism evidence="7 8">
    <name type="scientific">Paraglaciecola mesophila</name>
    <dbReference type="NCBI Taxonomy" id="197222"/>
    <lineage>
        <taxon>Bacteria</taxon>
        <taxon>Pseudomonadati</taxon>
        <taxon>Pseudomonadota</taxon>
        <taxon>Gammaproteobacteria</taxon>
        <taxon>Alteromonadales</taxon>
        <taxon>Alteromonadaceae</taxon>
        <taxon>Paraglaciecola</taxon>
    </lineage>
</organism>
<feature type="domain" description="EamA" evidence="6">
    <location>
        <begin position="152"/>
        <end position="282"/>
    </location>
</feature>
<evidence type="ECO:0000256" key="2">
    <source>
        <dbReference type="ARBA" id="ARBA00022692"/>
    </source>
</evidence>
<dbReference type="InterPro" id="IPR037185">
    <property type="entry name" value="EmrE-like"/>
</dbReference>
<gene>
    <name evidence="7" type="ORF">FX988_03029</name>
</gene>
<evidence type="ECO:0000256" key="1">
    <source>
        <dbReference type="ARBA" id="ARBA00004141"/>
    </source>
</evidence>
<dbReference type="AlphaFoldDB" id="A0A857JP12"/>
<evidence type="ECO:0000256" key="5">
    <source>
        <dbReference type="SAM" id="Phobius"/>
    </source>
</evidence>
<feature type="transmembrane region" description="Helical" evidence="5">
    <location>
        <begin position="33"/>
        <end position="52"/>
    </location>
</feature>
<dbReference type="OrthoDB" id="9810556at2"/>
<dbReference type="KEGG" id="pmes:FX988_03029"/>
<dbReference type="Pfam" id="PF00892">
    <property type="entry name" value="EamA"/>
    <property type="match status" value="2"/>
</dbReference>
<dbReference type="Proteomes" id="UP000464524">
    <property type="component" value="Chromosome"/>
</dbReference>
<comment type="subcellular location">
    <subcellularLocation>
        <location evidence="1">Membrane</location>
        <topology evidence="1">Multi-pass membrane protein</topology>
    </subcellularLocation>
</comment>
<name>A0A857JP12_9ALTE</name>
<feature type="transmembrane region" description="Helical" evidence="5">
    <location>
        <begin position="210"/>
        <end position="228"/>
    </location>
</feature>
<evidence type="ECO:0000256" key="4">
    <source>
        <dbReference type="ARBA" id="ARBA00023136"/>
    </source>
</evidence>
<evidence type="ECO:0000313" key="8">
    <source>
        <dbReference type="Proteomes" id="UP000464524"/>
    </source>
</evidence>
<dbReference type="EMBL" id="CP047656">
    <property type="protein sequence ID" value="QHJ12771.1"/>
    <property type="molecule type" value="Genomic_DNA"/>
</dbReference>
<keyword evidence="8" id="KW-1185">Reference proteome</keyword>
<feature type="transmembrane region" description="Helical" evidence="5">
    <location>
        <begin position="64"/>
        <end position="87"/>
    </location>
</feature>
<feature type="transmembrane region" description="Helical" evidence="5">
    <location>
        <begin position="146"/>
        <end position="166"/>
    </location>
</feature>
<accession>A0A857JP12</accession>
<evidence type="ECO:0000313" key="7">
    <source>
        <dbReference type="EMBL" id="QHJ12771.1"/>
    </source>
</evidence>
<dbReference type="RefSeq" id="WP_160180949.1">
    <property type="nucleotide sequence ID" value="NZ_CP047656.1"/>
</dbReference>
<evidence type="ECO:0000259" key="6">
    <source>
        <dbReference type="Pfam" id="PF00892"/>
    </source>
</evidence>
<dbReference type="Gene3D" id="1.10.3730.20">
    <property type="match status" value="1"/>
</dbReference>
<protein>
    <recommendedName>
        <fullName evidence="6">EamA domain-containing protein</fullName>
    </recommendedName>
</protein>
<sequence length="300" mass="32200">MQIRELLELILLASIWGASFIFTRTATPEFGPISLITLRAGLASLILLPFVCNRIAIRQLTRHWRGILVVGLTNTAIPFCLFSYSLLHIGAGYASVMNATAPMFGGLIGWLWLKQRLSGFAMLGLLIGFMGVSVLSVAQADAFDPLSILPTLATLAATALYGYAGCFTKEFLSEVKPMALAAGSLFAATICLLPLNIWFMPDTLPSAKSWGDAIALGVLCTALAYLMYFRLIANVGPSNALTVAYLIPAFGIMWGIILLNETFTPLMWLGVILVISGVLLVTGVAKGLAGKRRLKSKPAQ</sequence>
<feature type="transmembrane region" description="Helical" evidence="5">
    <location>
        <begin position="120"/>
        <end position="140"/>
    </location>
</feature>
<feature type="domain" description="EamA" evidence="6">
    <location>
        <begin position="9"/>
        <end position="136"/>
    </location>
</feature>
<keyword evidence="2 5" id="KW-0812">Transmembrane</keyword>
<keyword evidence="3 5" id="KW-1133">Transmembrane helix</keyword>
<keyword evidence="4 5" id="KW-0472">Membrane</keyword>
<dbReference type="GO" id="GO:0016020">
    <property type="term" value="C:membrane"/>
    <property type="evidence" value="ECO:0007669"/>
    <property type="project" value="UniProtKB-SubCell"/>
</dbReference>
<feature type="transmembrane region" description="Helical" evidence="5">
    <location>
        <begin position="178"/>
        <end position="198"/>
    </location>
</feature>
<dbReference type="SUPFAM" id="SSF103481">
    <property type="entry name" value="Multidrug resistance efflux transporter EmrE"/>
    <property type="match status" value="2"/>
</dbReference>
<feature type="transmembrane region" description="Helical" evidence="5">
    <location>
        <begin position="266"/>
        <end position="289"/>
    </location>
</feature>
<dbReference type="PANTHER" id="PTHR32322:SF9">
    <property type="entry name" value="AMINO-ACID METABOLITE EFFLUX PUMP-RELATED"/>
    <property type="match status" value="1"/>
</dbReference>
<feature type="transmembrane region" description="Helical" evidence="5">
    <location>
        <begin position="93"/>
        <end position="113"/>
    </location>
</feature>
<evidence type="ECO:0000256" key="3">
    <source>
        <dbReference type="ARBA" id="ARBA00022989"/>
    </source>
</evidence>
<feature type="transmembrane region" description="Helical" evidence="5">
    <location>
        <begin position="240"/>
        <end position="260"/>
    </location>
</feature>
<dbReference type="PANTHER" id="PTHR32322">
    <property type="entry name" value="INNER MEMBRANE TRANSPORTER"/>
    <property type="match status" value="1"/>
</dbReference>
<reference evidence="7 8" key="1">
    <citation type="submission" date="2019-12" db="EMBL/GenBank/DDBJ databases">
        <title>Genome sequencing and assembly of endphytes of Porphyra tenera.</title>
        <authorList>
            <person name="Park J.M."/>
            <person name="Shin R."/>
            <person name="Jo S.H."/>
        </authorList>
    </citation>
    <scope>NUCLEOTIDE SEQUENCE [LARGE SCALE GENOMIC DNA]</scope>
    <source>
        <strain evidence="7 8">GPM4</strain>
    </source>
</reference>